<sequence>MSYKLLLFVSALVWTRDVQDFAGKSATVELGGTAILPCKLTRELTTDEILEQISWQRRTKGKPVTDNFFTITKKEDNYVNGEDNRFQRIGIFADNNGTLQLSNVNLQDDGTYSCIFSIYPSGTRKMDIPLHVLVTPETSVNDALPRLGEAEVPLATCTAASSKPPAKVAWNTGALKDKVRATNNSALHDNGTTTTVSTLMGKPTKEIYRSQVQCVISTEKLNQTISFEIQIYYPPLEVNITEGPMKDQFTCEADANPKANITWRRSNHHLLPSFIAEGATLTFKSKTSDLIGPFQCEAINRYGRKESTLYLQAPGSCKGGWIAFSLLLGIVAIVVSVAALYKHGFLKLPRFLMFGGEQVPTSSPADYAGEDEALPDHREGAGRLGSAEV</sequence>
<evidence type="ECO:0000256" key="2">
    <source>
        <dbReference type="ARBA" id="ARBA00007810"/>
    </source>
</evidence>
<gene>
    <name evidence="15" type="ORF">CRENBAI_025082</name>
</gene>
<comment type="caution">
    <text evidence="15">The sequence shown here is derived from an EMBL/GenBank/DDBJ whole genome shotgun (WGS) entry which is preliminary data.</text>
</comment>
<evidence type="ECO:0000256" key="12">
    <source>
        <dbReference type="SAM" id="Phobius"/>
    </source>
</evidence>
<dbReference type="SMART" id="SM00409">
    <property type="entry name" value="IG"/>
    <property type="match status" value="2"/>
</dbReference>
<dbReference type="InterPro" id="IPR003598">
    <property type="entry name" value="Ig_sub2"/>
</dbReference>
<dbReference type="InterPro" id="IPR013783">
    <property type="entry name" value="Ig-like_fold"/>
</dbReference>
<dbReference type="GO" id="GO:0016020">
    <property type="term" value="C:membrane"/>
    <property type="evidence" value="ECO:0007669"/>
    <property type="project" value="UniProtKB-SubCell"/>
</dbReference>
<accession>A0AAV9R3D3</accession>
<dbReference type="InterPro" id="IPR007110">
    <property type="entry name" value="Ig-like_dom"/>
</dbReference>
<comment type="similarity">
    <text evidence="2">Belongs to the nectin family.</text>
</comment>
<evidence type="ECO:0000256" key="9">
    <source>
        <dbReference type="ARBA" id="ARBA00023157"/>
    </source>
</evidence>
<evidence type="ECO:0000256" key="4">
    <source>
        <dbReference type="ARBA" id="ARBA00022729"/>
    </source>
</evidence>
<keyword evidence="3 12" id="KW-0812">Transmembrane</keyword>
<dbReference type="InterPro" id="IPR013162">
    <property type="entry name" value="CD80_C2-set"/>
</dbReference>
<dbReference type="PANTHER" id="PTHR23277:SF106">
    <property type="entry name" value="NECTIN-1 ISOFORM X1-RELATED"/>
    <property type="match status" value="1"/>
</dbReference>
<keyword evidence="8 12" id="KW-0472">Membrane</keyword>
<evidence type="ECO:0000256" key="13">
    <source>
        <dbReference type="SAM" id="SignalP"/>
    </source>
</evidence>
<keyword evidence="9" id="KW-1015">Disulfide bond</keyword>
<keyword evidence="10" id="KW-0325">Glycoprotein</keyword>
<evidence type="ECO:0000313" key="16">
    <source>
        <dbReference type="Proteomes" id="UP001311232"/>
    </source>
</evidence>
<evidence type="ECO:0000256" key="10">
    <source>
        <dbReference type="ARBA" id="ARBA00023180"/>
    </source>
</evidence>
<feature type="chain" id="PRO_5043440730" description="Ig-like domain-containing protein" evidence="13">
    <location>
        <begin position="16"/>
        <end position="389"/>
    </location>
</feature>
<dbReference type="GO" id="GO:0007156">
    <property type="term" value="P:homophilic cell adhesion via plasma membrane adhesion molecules"/>
    <property type="evidence" value="ECO:0007669"/>
    <property type="project" value="TreeGrafter"/>
</dbReference>
<name>A0AAV9R3D3_9TELE</name>
<dbReference type="SMART" id="SM00408">
    <property type="entry name" value="IGc2"/>
    <property type="match status" value="2"/>
</dbReference>
<keyword evidence="5" id="KW-0677">Repeat</keyword>
<dbReference type="Pfam" id="PF07686">
    <property type="entry name" value="V-set"/>
    <property type="match status" value="1"/>
</dbReference>
<feature type="domain" description="Ig-like" evidence="14">
    <location>
        <begin position="16"/>
        <end position="114"/>
    </location>
</feature>
<feature type="region of interest" description="Disordered" evidence="11">
    <location>
        <begin position="363"/>
        <end position="389"/>
    </location>
</feature>
<evidence type="ECO:0000256" key="5">
    <source>
        <dbReference type="ARBA" id="ARBA00022737"/>
    </source>
</evidence>
<comment type="subcellular location">
    <subcellularLocation>
        <location evidence="1">Membrane</location>
        <topology evidence="1">Single-pass membrane protein</topology>
    </subcellularLocation>
</comment>
<evidence type="ECO:0000256" key="8">
    <source>
        <dbReference type="ARBA" id="ARBA00023136"/>
    </source>
</evidence>
<dbReference type="InterPro" id="IPR013106">
    <property type="entry name" value="Ig_V-set"/>
</dbReference>
<dbReference type="CDD" id="cd00096">
    <property type="entry name" value="Ig"/>
    <property type="match status" value="1"/>
</dbReference>
<evidence type="ECO:0000256" key="11">
    <source>
        <dbReference type="SAM" id="MobiDB-lite"/>
    </source>
</evidence>
<dbReference type="GO" id="GO:0007157">
    <property type="term" value="P:heterophilic cell-cell adhesion via plasma membrane cell adhesion molecules"/>
    <property type="evidence" value="ECO:0007669"/>
    <property type="project" value="TreeGrafter"/>
</dbReference>
<dbReference type="InterPro" id="IPR036179">
    <property type="entry name" value="Ig-like_dom_sf"/>
</dbReference>
<feature type="transmembrane region" description="Helical" evidence="12">
    <location>
        <begin position="321"/>
        <end position="341"/>
    </location>
</feature>
<organism evidence="15 16">
    <name type="scientific">Crenichthys baileyi</name>
    <name type="common">White River springfish</name>
    <dbReference type="NCBI Taxonomy" id="28760"/>
    <lineage>
        <taxon>Eukaryota</taxon>
        <taxon>Metazoa</taxon>
        <taxon>Chordata</taxon>
        <taxon>Craniata</taxon>
        <taxon>Vertebrata</taxon>
        <taxon>Euteleostomi</taxon>
        <taxon>Actinopterygii</taxon>
        <taxon>Neopterygii</taxon>
        <taxon>Teleostei</taxon>
        <taxon>Neoteleostei</taxon>
        <taxon>Acanthomorphata</taxon>
        <taxon>Ovalentaria</taxon>
        <taxon>Atherinomorphae</taxon>
        <taxon>Cyprinodontiformes</taxon>
        <taxon>Goodeidae</taxon>
        <taxon>Crenichthys</taxon>
    </lineage>
</organism>
<dbReference type="SMART" id="SM00406">
    <property type="entry name" value="IGv"/>
    <property type="match status" value="1"/>
</dbReference>
<keyword evidence="4 13" id="KW-0732">Signal</keyword>
<dbReference type="AlphaFoldDB" id="A0AAV9R3D3"/>
<evidence type="ECO:0000259" key="14">
    <source>
        <dbReference type="PROSITE" id="PS50835"/>
    </source>
</evidence>
<feature type="signal peptide" evidence="13">
    <location>
        <begin position="1"/>
        <end position="15"/>
    </location>
</feature>
<dbReference type="InterPro" id="IPR003599">
    <property type="entry name" value="Ig_sub"/>
</dbReference>
<evidence type="ECO:0000256" key="6">
    <source>
        <dbReference type="ARBA" id="ARBA00022889"/>
    </source>
</evidence>
<keyword evidence="6" id="KW-0130">Cell adhesion</keyword>
<dbReference type="Gene3D" id="2.60.40.10">
    <property type="entry name" value="Immunoglobulins"/>
    <property type="match status" value="3"/>
</dbReference>
<protein>
    <recommendedName>
        <fullName evidence="14">Ig-like domain-containing protein</fullName>
    </recommendedName>
</protein>
<evidence type="ECO:0000256" key="3">
    <source>
        <dbReference type="ARBA" id="ARBA00022692"/>
    </source>
</evidence>
<keyword evidence="7 12" id="KW-1133">Transmembrane helix</keyword>
<evidence type="ECO:0000313" key="15">
    <source>
        <dbReference type="EMBL" id="KAK5602810.1"/>
    </source>
</evidence>
<dbReference type="SUPFAM" id="SSF48726">
    <property type="entry name" value="Immunoglobulin"/>
    <property type="match status" value="3"/>
</dbReference>
<dbReference type="PANTHER" id="PTHR23277">
    <property type="entry name" value="NECTIN-RELATED"/>
    <property type="match status" value="1"/>
</dbReference>
<feature type="domain" description="Ig-like" evidence="14">
    <location>
        <begin position="229"/>
        <end position="312"/>
    </location>
</feature>
<keyword evidence="16" id="KW-1185">Reference proteome</keyword>
<dbReference type="EMBL" id="JAHHUM010002601">
    <property type="protein sequence ID" value="KAK5602810.1"/>
    <property type="molecule type" value="Genomic_DNA"/>
</dbReference>
<evidence type="ECO:0000256" key="7">
    <source>
        <dbReference type="ARBA" id="ARBA00022989"/>
    </source>
</evidence>
<dbReference type="PROSITE" id="PS50835">
    <property type="entry name" value="IG_LIKE"/>
    <property type="match status" value="3"/>
</dbReference>
<dbReference type="InterPro" id="IPR051427">
    <property type="entry name" value="Nectin/Nectin-like"/>
</dbReference>
<proteinExistence type="inferred from homology"/>
<dbReference type="Pfam" id="PF13895">
    <property type="entry name" value="Ig_2"/>
    <property type="match status" value="1"/>
</dbReference>
<dbReference type="Proteomes" id="UP001311232">
    <property type="component" value="Unassembled WGS sequence"/>
</dbReference>
<evidence type="ECO:0000256" key="1">
    <source>
        <dbReference type="ARBA" id="ARBA00004167"/>
    </source>
</evidence>
<reference evidence="15 16" key="1">
    <citation type="submission" date="2021-06" db="EMBL/GenBank/DDBJ databases">
        <authorList>
            <person name="Palmer J.M."/>
        </authorList>
    </citation>
    <scope>NUCLEOTIDE SEQUENCE [LARGE SCALE GENOMIC DNA]</scope>
    <source>
        <strain evidence="15 16">MEX-2019</strain>
        <tissue evidence="15">Muscle</tissue>
    </source>
</reference>
<feature type="domain" description="Ig-like" evidence="14">
    <location>
        <begin position="136"/>
        <end position="226"/>
    </location>
</feature>
<dbReference type="Pfam" id="PF08205">
    <property type="entry name" value="C2-set_2"/>
    <property type="match status" value="1"/>
</dbReference>
<dbReference type="GO" id="GO:0005912">
    <property type="term" value="C:adherens junction"/>
    <property type="evidence" value="ECO:0007669"/>
    <property type="project" value="TreeGrafter"/>
</dbReference>